<keyword evidence="1" id="KW-0812">Transmembrane</keyword>
<dbReference type="Proteomes" id="UP000325372">
    <property type="component" value="Unassembled WGS sequence"/>
</dbReference>
<dbReference type="RefSeq" id="WP_150862439.1">
    <property type="nucleotide sequence ID" value="NZ_VYXP01000001.1"/>
</dbReference>
<gene>
    <name evidence="2" type="ORF">F3N42_00630</name>
</gene>
<reference evidence="2 3" key="1">
    <citation type="submission" date="2019-09" db="EMBL/GenBank/DDBJ databases">
        <title>Wenzhouxiangella sp. Genome sequencing and assembly.</title>
        <authorList>
            <person name="Zhang R."/>
        </authorList>
    </citation>
    <scope>NUCLEOTIDE SEQUENCE [LARGE SCALE GENOMIC DNA]</scope>
    <source>
        <strain evidence="2 3">W260</strain>
    </source>
</reference>
<feature type="transmembrane region" description="Helical" evidence="1">
    <location>
        <begin position="164"/>
        <end position="184"/>
    </location>
</feature>
<evidence type="ECO:0000313" key="3">
    <source>
        <dbReference type="Proteomes" id="UP000325372"/>
    </source>
</evidence>
<dbReference type="EMBL" id="VYXP01000001">
    <property type="protein sequence ID" value="KAA9134089.1"/>
    <property type="molecule type" value="Genomic_DNA"/>
</dbReference>
<dbReference type="Pfam" id="PF10067">
    <property type="entry name" value="DUF2306"/>
    <property type="match status" value="1"/>
</dbReference>
<organism evidence="2 3">
    <name type="scientific">Marinihelvus fidelis</name>
    <dbReference type="NCBI Taxonomy" id="2613842"/>
    <lineage>
        <taxon>Bacteria</taxon>
        <taxon>Pseudomonadati</taxon>
        <taxon>Pseudomonadota</taxon>
        <taxon>Gammaproteobacteria</taxon>
        <taxon>Chromatiales</taxon>
        <taxon>Wenzhouxiangellaceae</taxon>
        <taxon>Marinihelvus</taxon>
    </lineage>
</organism>
<sequence length="262" mass="29153">MSGSRVYQAATWSLGATVWSSALLFGIYILVFFFVALLQGNGGQWNESLPNLYDPATPRSTAGIGLHFAGGGIILVLGCIQLLPSIRRRWPAVHRWLGRVYVTAAALTAVGGLVFIAGKGTIGGVVMDIAFAGYGVLMGLAAVEAFRHARARRFDQHRAWAIRLFALAIGSWLYRMEYGFWFLLTDGIGHTKDFQGWFDYFMDFFFYVPNLLVAELVIRRKRLARAGVWQWAGAAALFAATGFLLLATYYFTRYQWWPAIAG</sequence>
<comment type="caution">
    <text evidence="2">The sequence shown here is derived from an EMBL/GenBank/DDBJ whole genome shotgun (WGS) entry which is preliminary data.</text>
</comment>
<keyword evidence="1" id="KW-0472">Membrane</keyword>
<feature type="transmembrane region" description="Helical" evidence="1">
    <location>
        <begin position="96"/>
        <end position="116"/>
    </location>
</feature>
<feature type="transmembrane region" description="Helical" evidence="1">
    <location>
        <begin position="229"/>
        <end position="251"/>
    </location>
</feature>
<keyword evidence="3" id="KW-1185">Reference proteome</keyword>
<evidence type="ECO:0000256" key="1">
    <source>
        <dbReference type="SAM" id="Phobius"/>
    </source>
</evidence>
<feature type="transmembrane region" description="Helical" evidence="1">
    <location>
        <begin position="12"/>
        <end position="40"/>
    </location>
</feature>
<dbReference type="InterPro" id="IPR018750">
    <property type="entry name" value="DUF2306_membrane"/>
</dbReference>
<feature type="transmembrane region" description="Helical" evidence="1">
    <location>
        <begin position="60"/>
        <end position="84"/>
    </location>
</feature>
<protein>
    <submittedName>
        <fullName evidence="2">DUF2306 domain-containing protein</fullName>
    </submittedName>
</protein>
<feature type="transmembrane region" description="Helical" evidence="1">
    <location>
        <begin position="122"/>
        <end position="143"/>
    </location>
</feature>
<name>A0A5N0TL93_9GAMM</name>
<accession>A0A5N0TL93</accession>
<proteinExistence type="predicted"/>
<dbReference type="AlphaFoldDB" id="A0A5N0TL93"/>
<feature type="transmembrane region" description="Helical" evidence="1">
    <location>
        <begin position="196"/>
        <end position="217"/>
    </location>
</feature>
<evidence type="ECO:0000313" key="2">
    <source>
        <dbReference type="EMBL" id="KAA9134089.1"/>
    </source>
</evidence>
<keyword evidence="1" id="KW-1133">Transmembrane helix</keyword>